<gene>
    <name evidence="7" type="primary">LOC112285154</name>
    <name evidence="6" type="ORF">PHYPA_010094</name>
</gene>
<dbReference type="PANTHER" id="PTHR11129:SF10">
    <property type="entry name" value="PROTEIN PRENYLYLTRANSFERASE SUPERFAMILY PROTEIN"/>
    <property type="match status" value="1"/>
</dbReference>
<sequence>MAEEEDSWQRGVRLVLHLDSILESDPYIDELGFVHPSQLESLHSLDNFSLDHEKPFFMKTRRKPEGQEEADDSIQYAEDCSQRTDGPEVEAEPPGTNPDQSYLNNVQGKVIDFPYDKSAFWCAHHKLAIAVPALAPIYEVAKKEFLANRKAYMQCMVGTKSLGTSPSPCTSQLSEVSSSNGHANGYVNGHGNIIKDGVNGSIKDSLQTNLMLYTRVLVIVNSDFASAWNARKRILSRIEATEESLLSELRLAGMVLAYGPKSEESWAYRRWIINRMIAVGIHWKTVDLVLERDSMLVEAIAGRSTMNYRAWRHRYWLVSRMSLKQVASELQNTKKWAQQHVADNCCFHYRRCLLLGLLQAGLTPNSKNVSCPTLADSRAQAGLSSALSMNPQLLTKLWKEELSWNKDLIERFFGREALWLHRRFLIWGFGHNSKIFKSTSLPVVSNDGGNTTPLSEGKEFSHKAARLAERELQFADACISACRSDTLDDACRQREYAASYKLWVLLLHVGGKEDGMNGESNHRLLELNNLELLLKDVGPHRDCLWNGLIPNLV</sequence>
<evidence type="ECO:0000256" key="1">
    <source>
        <dbReference type="ARBA" id="ARBA00006734"/>
    </source>
</evidence>
<dbReference type="RefSeq" id="XP_024381509.1">
    <property type="nucleotide sequence ID" value="XM_024525741.2"/>
</dbReference>
<evidence type="ECO:0000256" key="2">
    <source>
        <dbReference type="ARBA" id="ARBA00022602"/>
    </source>
</evidence>
<feature type="region of interest" description="Disordered" evidence="5">
    <location>
        <begin position="61"/>
        <end position="101"/>
    </location>
</feature>
<evidence type="ECO:0000256" key="4">
    <source>
        <dbReference type="ARBA" id="ARBA00022737"/>
    </source>
</evidence>
<dbReference type="PANTHER" id="PTHR11129">
    <property type="entry name" value="PROTEIN FARNESYLTRANSFERASE ALPHA SUBUNIT/RAB GERANYLGERANYL TRANSFERASE ALPHA SUBUNIT"/>
    <property type="match status" value="1"/>
</dbReference>
<reference evidence="7" key="3">
    <citation type="submission" date="2020-12" db="UniProtKB">
        <authorList>
            <consortium name="EnsemblPlants"/>
        </authorList>
    </citation>
    <scope>IDENTIFICATION</scope>
</reference>
<dbReference type="GO" id="GO:0008318">
    <property type="term" value="F:protein prenyltransferase activity"/>
    <property type="evidence" value="ECO:0007669"/>
    <property type="project" value="InterPro"/>
</dbReference>
<dbReference type="GO" id="GO:0005965">
    <property type="term" value="C:protein farnesyltransferase complex"/>
    <property type="evidence" value="ECO:0000318"/>
    <property type="project" value="GO_Central"/>
</dbReference>
<dbReference type="FunFam" id="1.25.40.120:FF:000017">
    <property type="entry name" value="Protein prenylyltransferase superfamily protein"/>
    <property type="match status" value="1"/>
</dbReference>
<dbReference type="EnsemblPlants" id="Pp3c7_7610V3.1">
    <property type="protein sequence ID" value="Pp3c7_7610V3.1"/>
    <property type="gene ID" value="Pp3c7_7610"/>
</dbReference>
<reference evidence="6 8" key="2">
    <citation type="journal article" date="2018" name="Plant J.">
        <title>The Physcomitrella patens chromosome-scale assembly reveals moss genome structure and evolution.</title>
        <authorList>
            <person name="Lang D."/>
            <person name="Ullrich K.K."/>
            <person name="Murat F."/>
            <person name="Fuchs J."/>
            <person name="Jenkins J."/>
            <person name="Haas F.B."/>
            <person name="Piednoel M."/>
            <person name="Gundlach H."/>
            <person name="Van Bel M."/>
            <person name="Meyberg R."/>
            <person name="Vives C."/>
            <person name="Morata J."/>
            <person name="Symeonidi A."/>
            <person name="Hiss M."/>
            <person name="Muchero W."/>
            <person name="Kamisugi Y."/>
            <person name="Saleh O."/>
            <person name="Blanc G."/>
            <person name="Decker E.L."/>
            <person name="van Gessel N."/>
            <person name="Grimwood J."/>
            <person name="Hayes R.D."/>
            <person name="Graham S.W."/>
            <person name="Gunter L.E."/>
            <person name="McDaniel S.F."/>
            <person name="Hoernstein S.N.W."/>
            <person name="Larsson A."/>
            <person name="Li F.W."/>
            <person name="Perroud P.F."/>
            <person name="Phillips J."/>
            <person name="Ranjan P."/>
            <person name="Rokshar D.S."/>
            <person name="Rothfels C.J."/>
            <person name="Schneider L."/>
            <person name="Shu S."/>
            <person name="Stevenson D.W."/>
            <person name="Thummler F."/>
            <person name="Tillich M."/>
            <person name="Villarreal Aguilar J.C."/>
            <person name="Widiez T."/>
            <person name="Wong G.K."/>
            <person name="Wymore A."/>
            <person name="Zhang Y."/>
            <person name="Zimmer A.D."/>
            <person name="Quatrano R.S."/>
            <person name="Mayer K.F.X."/>
            <person name="Goodstein D."/>
            <person name="Casacuberta J.M."/>
            <person name="Vandepoele K."/>
            <person name="Reski R."/>
            <person name="Cuming A.C."/>
            <person name="Tuskan G.A."/>
            <person name="Maumus F."/>
            <person name="Salse J."/>
            <person name="Schmutz J."/>
            <person name="Rensing S.A."/>
        </authorList>
    </citation>
    <scope>NUCLEOTIDE SEQUENCE [LARGE SCALE GENOMIC DNA]</scope>
    <source>
        <strain evidence="7 8">cv. Gransden 2004</strain>
    </source>
</reference>
<dbReference type="EMBL" id="ABEU02000007">
    <property type="protein sequence ID" value="PNR50908.1"/>
    <property type="molecule type" value="Genomic_DNA"/>
</dbReference>
<evidence type="ECO:0000313" key="6">
    <source>
        <dbReference type="EMBL" id="PNR50908.1"/>
    </source>
</evidence>
<dbReference type="SUPFAM" id="SSF48439">
    <property type="entry name" value="Protein prenylyltransferase"/>
    <property type="match status" value="1"/>
</dbReference>
<reference evidence="6 8" key="1">
    <citation type="journal article" date="2008" name="Science">
        <title>The Physcomitrella genome reveals evolutionary insights into the conquest of land by plants.</title>
        <authorList>
            <person name="Rensing S."/>
            <person name="Lang D."/>
            <person name="Zimmer A."/>
            <person name="Terry A."/>
            <person name="Salamov A."/>
            <person name="Shapiro H."/>
            <person name="Nishiyama T."/>
            <person name="Perroud P.-F."/>
            <person name="Lindquist E."/>
            <person name="Kamisugi Y."/>
            <person name="Tanahashi T."/>
            <person name="Sakakibara K."/>
            <person name="Fujita T."/>
            <person name="Oishi K."/>
            <person name="Shin-I T."/>
            <person name="Kuroki Y."/>
            <person name="Toyoda A."/>
            <person name="Suzuki Y."/>
            <person name="Hashimoto A."/>
            <person name="Yamaguchi K."/>
            <person name="Sugano A."/>
            <person name="Kohara Y."/>
            <person name="Fujiyama A."/>
            <person name="Anterola A."/>
            <person name="Aoki S."/>
            <person name="Ashton N."/>
            <person name="Barbazuk W.B."/>
            <person name="Barker E."/>
            <person name="Bennetzen J."/>
            <person name="Bezanilla M."/>
            <person name="Blankenship R."/>
            <person name="Cho S.H."/>
            <person name="Dutcher S."/>
            <person name="Estelle M."/>
            <person name="Fawcett J.A."/>
            <person name="Gundlach H."/>
            <person name="Hanada K."/>
            <person name="Heyl A."/>
            <person name="Hicks K.A."/>
            <person name="Hugh J."/>
            <person name="Lohr M."/>
            <person name="Mayer K."/>
            <person name="Melkozernov A."/>
            <person name="Murata T."/>
            <person name="Nelson D."/>
            <person name="Pils B."/>
            <person name="Prigge M."/>
            <person name="Reiss B."/>
            <person name="Renner T."/>
            <person name="Rombauts S."/>
            <person name="Rushton P."/>
            <person name="Sanderfoot A."/>
            <person name="Schween G."/>
            <person name="Shiu S.-H."/>
            <person name="Stueber K."/>
            <person name="Theodoulou F.L."/>
            <person name="Tu H."/>
            <person name="Van de Peer Y."/>
            <person name="Verrier P.J."/>
            <person name="Waters E."/>
            <person name="Wood A."/>
            <person name="Yang L."/>
            <person name="Cove D."/>
            <person name="Cuming A."/>
            <person name="Hasebe M."/>
            <person name="Lucas S."/>
            <person name="Mishler D.B."/>
            <person name="Reski R."/>
            <person name="Grigoriev I."/>
            <person name="Quatrano R.S."/>
            <person name="Boore J.L."/>
        </authorList>
    </citation>
    <scope>NUCLEOTIDE SEQUENCE [LARGE SCALE GENOMIC DNA]</scope>
    <source>
        <strain evidence="7 8">cv. Gransden 2004</strain>
    </source>
</reference>
<dbReference type="STRING" id="3218.A0A2K1KAV2"/>
<dbReference type="OMA" id="CWIKHFA"/>
<dbReference type="FunCoup" id="A0A2K1KAV2">
    <property type="interactions" value="1133"/>
</dbReference>
<dbReference type="Pfam" id="PF01239">
    <property type="entry name" value="PPTA"/>
    <property type="match status" value="3"/>
</dbReference>
<keyword evidence="2" id="KW-0637">Prenyltransferase</keyword>
<evidence type="ECO:0000313" key="8">
    <source>
        <dbReference type="Proteomes" id="UP000006727"/>
    </source>
</evidence>
<dbReference type="InterPro" id="IPR002088">
    <property type="entry name" value="Prenyl_trans_a"/>
</dbReference>
<organism evidence="6">
    <name type="scientific">Physcomitrium patens</name>
    <name type="common">Spreading-leaved earth moss</name>
    <name type="synonym">Physcomitrella patens</name>
    <dbReference type="NCBI Taxonomy" id="3218"/>
    <lineage>
        <taxon>Eukaryota</taxon>
        <taxon>Viridiplantae</taxon>
        <taxon>Streptophyta</taxon>
        <taxon>Embryophyta</taxon>
        <taxon>Bryophyta</taxon>
        <taxon>Bryophytina</taxon>
        <taxon>Bryopsida</taxon>
        <taxon>Funariidae</taxon>
        <taxon>Funariales</taxon>
        <taxon>Funariaceae</taxon>
        <taxon>Physcomitrium</taxon>
    </lineage>
</organism>
<proteinExistence type="inferred from homology"/>
<keyword evidence="3" id="KW-0808">Transferase</keyword>
<dbReference type="EnsemblPlants" id="Pp3c7_7610V3.2">
    <property type="protein sequence ID" value="Pp3c7_7610V3.2"/>
    <property type="gene ID" value="Pp3c7_7610"/>
</dbReference>
<dbReference type="PaxDb" id="3218-PP1S42_163V6.1"/>
<dbReference type="GO" id="GO:0007323">
    <property type="term" value="P:peptide pheromone maturation"/>
    <property type="evidence" value="ECO:0000318"/>
    <property type="project" value="GO_Central"/>
</dbReference>
<dbReference type="Proteomes" id="UP000006727">
    <property type="component" value="Chromosome 7"/>
</dbReference>
<keyword evidence="8" id="KW-1185">Reference proteome</keyword>
<keyword evidence="4" id="KW-0677">Repeat</keyword>
<evidence type="ECO:0000313" key="7">
    <source>
        <dbReference type="EnsemblPlants" id="Pp3c7_7610V3.1"/>
    </source>
</evidence>
<dbReference type="Gene3D" id="1.25.40.120">
    <property type="entry name" value="Protein prenylyltransferase"/>
    <property type="match status" value="1"/>
</dbReference>
<dbReference type="EnsemblPlants" id="Pp3c7_7610V3.3">
    <property type="protein sequence ID" value="Pp3c7_7610V3.3"/>
    <property type="gene ID" value="Pp3c7_7610"/>
</dbReference>
<dbReference type="GeneID" id="112285154"/>
<dbReference type="KEGG" id="ppp:112285154"/>
<dbReference type="AlphaFoldDB" id="A0A2K1KAV2"/>
<dbReference type="OrthoDB" id="1924260at2759"/>
<dbReference type="Gramene" id="Pp3c7_7610V3.1">
    <property type="protein sequence ID" value="Pp3c7_7610V3.1"/>
    <property type="gene ID" value="Pp3c7_7610"/>
</dbReference>
<comment type="similarity">
    <text evidence="1">Belongs to the protein prenyltransferase subunit alpha family.</text>
</comment>
<dbReference type="Gramene" id="Pp3c7_7610V3.3">
    <property type="protein sequence ID" value="Pp3c7_7610V3.3"/>
    <property type="gene ID" value="Pp3c7_7610"/>
</dbReference>
<evidence type="ECO:0000256" key="5">
    <source>
        <dbReference type="SAM" id="MobiDB-lite"/>
    </source>
</evidence>
<dbReference type="GO" id="GO:0005953">
    <property type="term" value="C:CAAX-protein geranylgeranyltransferase complex"/>
    <property type="evidence" value="ECO:0000318"/>
    <property type="project" value="GO_Central"/>
</dbReference>
<evidence type="ECO:0000256" key="3">
    <source>
        <dbReference type="ARBA" id="ARBA00022679"/>
    </source>
</evidence>
<dbReference type="RefSeq" id="XP_024381510.1">
    <property type="nucleotide sequence ID" value="XM_024525742.2"/>
</dbReference>
<dbReference type="Gramene" id="Pp3c7_7610V3.2">
    <property type="protein sequence ID" value="Pp3c7_7610V3.2"/>
    <property type="gene ID" value="Pp3c7_7610"/>
</dbReference>
<protein>
    <submittedName>
        <fullName evidence="6 7">Uncharacterized protein</fullName>
    </submittedName>
</protein>
<name>A0A2K1KAV2_PHYPA</name>
<dbReference type="GO" id="GO:0005737">
    <property type="term" value="C:cytoplasm"/>
    <property type="evidence" value="ECO:0000318"/>
    <property type="project" value="GO_Central"/>
</dbReference>
<accession>A0A2K1KAV2</accession>